<keyword evidence="3" id="KW-1185">Reference proteome</keyword>
<protein>
    <submittedName>
        <fullName evidence="2">DUF2188 domain-containing protein</fullName>
    </submittedName>
</protein>
<evidence type="ECO:0000313" key="3">
    <source>
        <dbReference type="Proteomes" id="UP000318521"/>
    </source>
</evidence>
<dbReference type="EMBL" id="VLXZ01000005">
    <property type="protein sequence ID" value="TSB46626.1"/>
    <property type="molecule type" value="Genomic_DNA"/>
</dbReference>
<dbReference type="AlphaFoldDB" id="A0A553ZZ12"/>
<gene>
    <name evidence="2" type="ORF">FN960_09730</name>
</gene>
<dbReference type="RefSeq" id="WP_143848521.1">
    <property type="nucleotide sequence ID" value="NZ_VLXZ01000005.1"/>
</dbReference>
<comment type="caution">
    <text evidence="2">The sequence shown here is derived from an EMBL/GenBank/DDBJ whole genome shotgun (WGS) entry which is preliminary data.</text>
</comment>
<feature type="region of interest" description="Disordered" evidence="1">
    <location>
        <begin position="62"/>
        <end position="108"/>
    </location>
</feature>
<evidence type="ECO:0000256" key="1">
    <source>
        <dbReference type="SAM" id="MobiDB-lite"/>
    </source>
</evidence>
<dbReference type="Pfam" id="PF09954">
    <property type="entry name" value="DUF2188"/>
    <property type="match status" value="1"/>
</dbReference>
<name>A0A553ZZ12_9BACI</name>
<evidence type="ECO:0000313" key="2">
    <source>
        <dbReference type="EMBL" id="TSB46626.1"/>
    </source>
</evidence>
<dbReference type="Proteomes" id="UP000318521">
    <property type="component" value="Unassembled WGS sequence"/>
</dbReference>
<organism evidence="2 3">
    <name type="scientific">Alkalicoccobacillus porphyridii</name>
    <dbReference type="NCBI Taxonomy" id="2597270"/>
    <lineage>
        <taxon>Bacteria</taxon>
        <taxon>Bacillati</taxon>
        <taxon>Bacillota</taxon>
        <taxon>Bacilli</taxon>
        <taxon>Bacillales</taxon>
        <taxon>Bacillaceae</taxon>
        <taxon>Alkalicoccobacillus</taxon>
    </lineage>
</organism>
<proteinExistence type="predicted"/>
<dbReference type="OrthoDB" id="8858565at2"/>
<dbReference type="InterPro" id="IPR018691">
    <property type="entry name" value="DUF2188"/>
</dbReference>
<sequence>MPWTLNDYPSSLKNLNRATRKKAIEIANSMLDDGYKEGDALPIATKQAKEWHANANDHEISSFLKSGQVKPDSNRTSSSRPELNEKPQFVTPHSDGGWAVQAEGADQPSDVFETKAEAVKRGKEIANNKGTQLIIHKEDGSVDEKVQYDS</sequence>
<reference evidence="2 3" key="1">
    <citation type="submission" date="2019-07" db="EMBL/GenBank/DDBJ databases">
        <authorList>
            <person name="Park Y.J."/>
            <person name="Jeong S.E."/>
            <person name="Jung H.S."/>
        </authorList>
    </citation>
    <scope>NUCLEOTIDE SEQUENCE [LARGE SCALE GENOMIC DNA]</scope>
    <source>
        <strain evidence="3">P16(2019)</strain>
    </source>
</reference>
<accession>A0A553ZZ12</accession>